<proteinExistence type="predicted"/>
<accession>Q3A7K0</accession>
<dbReference type="OrthoDB" id="5406064at2"/>
<dbReference type="RefSeq" id="WP_011340066.1">
    <property type="nucleotide sequence ID" value="NC_007498.2"/>
</dbReference>
<dbReference type="AlphaFoldDB" id="Q3A7K0"/>
<dbReference type="STRING" id="338963.Pcar_0384"/>
<protein>
    <submittedName>
        <fullName evidence="1">Type IV pilus biogenesis protein MshK, putative</fullName>
    </submittedName>
</protein>
<name>Q3A7K0_SYNC1</name>
<dbReference type="HOGENOM" id="CLU_2035785_0_0_7"/>
<evidence type="ECO:0000313" key="1">
    <source>
        <dbReference type="EMBL" id="ABA87644.1"/>
    </source>
</evidence>
<reference evidence="1 2" key="2">
    <citation type="journal article" date="2012" name="BMC Genomics">
        <title>The genome of Pelobacter carbinolicus reveals surprising metabolic capabilities and physiological features.</title>
        <authorList>
            <person name="Aklujkar M."/>
            <person name="Haveman S.A."/>
            <person name="Didonato R.Jr."/>
            <person name="Chertkov O."/>
            <person name="Han C.S."/>
            <person name="Land M.L."/>
            <person name="Brown P."/>
            <person name="Lovley D.R."/>
        </authorList>
    </citation>
    <scope>NUCLEOTIDE SEQUENCE [LARGE SCALE GENOMIC DNA]</scope>
    <source>
        <strain evidence="2">DSM 2380 / NBRC 103641 / GraBd1</strain>
    </source>
</reference>
<evidence type="ECO:0000313" key="2">
    <source>
        <dbReference type="Proteomes" id="UP000002534"/>
    </source>
</evidence>
<dbReference type="KEGG" id="pca:Pcar_0384"/>
<keyword evidence="2" id="KW-1185">Reference proteome</keyword>
<reference evidence="2" key="1">
    <citation type="submission" date="2005-10" db="EMBL/GenBank/DDBJ databases">
        <title>Complete sequence of Pelobacter carbinolicus DSM 2380.</title>
        <authorList>
            <person name="Copeland A."/>
            <person name="Lucas S."/>
            <person name="Lapidus A."/>
            <person name="Barry K."/>
            <person name="Detter J.C."/>
            <person name="Glavina T."/>
            <person name="Hammon N."/>
            <person name="Israni S."/>
            <person name="Pitluck S."/>
            <person name="Chertkov O."/>
            <person name="Schmutz J."/>
            <person name="Larimer F."/>
            <person name="Land M."/>
            <person name="Kyrpides N."/>
            <person name="Ivanova N."/>
            <person name="Richardson P."/>
        </authorList>
    </citation>
    <scope>NUCLEOTIDE SEQUENCE [LARGE SCALE GENOMIC DNA]</scope>
    <source>
        <strain evidence="2">DSM 2380 / NBRC 103641 / GraBd1</strain>
    </source>
</reference>
<sequence length="121" mass="12866">MFNVRPRYLTASAVLWILCLGLRTLAVGSEVLPDPTRPGIASGGGRPAEAQVTKWVLTSTLISPQRSVAIINDQVVRVGQEVDGARLEAIKPGRALLSRAGKKIKLKLIADAVKQTVTSAP</sequence>
<organism evidence="1 2">
    <name type="scientific">Syntrophotalea carbinolica (strain DSM 2380 / NBRC 103641 / GraBd1)</name>
    <name type="common">Pelobacter carbinolicus</name>
    <dbReference type="NCBI Taxonomy" id="338963"/>
    <lineage>
        <taxon>Bacteria</taxon>
        <taxon>Pseudomonadati</taxon>
        <taxon>Thermodesulfobacteriota</taxon>
        <taxon>Desulfuromonadia</taxon>
        <taxon>Desulfuromonadales</taxon>
        <taxon>Syntrophotaleaceae</taxon>
        <taxon>Syntrophotalea</taxon>
    </lineage>
</organism>
<dbReference type="EMBL" id="CP000142">
    <property type="protein sequence ID" value="ABA87644.1"/>
    <property type="molecule type" value="Genomic_DNA"/>
</dbReference>
<dbReference type="Proteomes" id="UP000002534">
    <property type="component" value="Chromosome"/>
</dbReference>
<gene>
    <name evidence="1" type="primary">mshK</name>
    <name evidence="1" type="ordered locus">Pcar_0384</name>
</gene>